<keyword evidence="2 6" id="KW-0812">Transmembrane</keyword>
<dbReference type="EMBL" id="SOZI01000057">
    <property type="protein sequence ID" value="TNY20794.1"/>
    <property type="molecule type" value="Genomic_DNA"/>
</dbReference>
<dbReference type="CDD" id="cd04590">
    <property type="entry name" value="CBS_pair_CorC_HlyC_assoc"/>
    <property type="match status" value="1"/>
</dbReference>
<reference evidence="11 12" key="1">
    <citation type="submission" date="2019-03" db="EMBL/GenBank/DDBJ databases">
        <title>Rhodosporidium diobovatum UCD-FST 08-225 genome sequencing, assembly, and annotation.</title>
        <authorList>
            <person name="Fakankun I.U."/>
            <person name="Fristensky B."/>
            <person name="Levin D.B."/>
        </authorList>
    </citation>
    <scope>NUCLEOTIDE SEQUENCE [LARGE SCALE GENOMIC DNA]</scope>
    <source>
        <strain evidence="11 12">UCD-FST 08-225</strain>
    </source>
</reference>
<feature type="compositionally biased region" description="Basic and acidic residues" evidence="7">
    <location>
        <begin position="507"/>
        <end position="527"/>
    </location>
</feature>
<dbReference type="InterPro" id="IPR044751">
    <property type="entry name" value="Ion_transp-like_CBS"/>
</dbReference>
<evidence type="ECO:0000256" key="9">
    <source>
        <dbReference type="SAM" id="SignalP"/>
    </source>
</evidence>
<evidence type="ECO:0000256" key="1">
    <source>
        <dbReference type="ARBA" id="ARBA00004141"/>
    </source>
</evidence>
<feature type="domain" description="CNNM transmembrane" evidence="10">
    <location>
        <begin position="55"/>
        <end position="238"/>
    </location>
</feature>
<evidence type="ECO:0000313" key="12">
    <source>
        <dbReference type="Proteomes" id="UP000311382"/>
    </source>
</evidence>
<keyword evidence="5 6" id="KW-0472">Membrane</keyword>
<evidence type="ECO:0000259" key="10">
    <source>
        <dbReference type="PROSITE" id="PS51846"/>
    </source>
</evidence>
<dbReference type="STRING" id="5288.A0A5C5FXN9"/>
<evidence type="ECO:0000256" key="2">
    <source>
        <dbReference type="ARBA" id="ARBA00022692"/>
    </source>
</evidence>
<name>A0A5C5FXN9_9BASI</name>
<evidence type="ECO:0000256" key="4">
    <source>
        <dbReference type="ARBA" id="ARBA00022989"/>
    </source>
</evidence>
<dbReference type="InterPro" id="IPR046342">
    <property type="entry name" value="CBS_dom_sf"/>
</dbReference>
<dbReference type="PANTHER" id="PTHR12064">
    <property type="entry name" value="METAL TRANSPORTER CNNM"/>
    <property type="match status" value="1"/>
</dbReference>
<keyword evidence="4 6" id="KW-1133">Transmembrane helix</keyword>
<evidence type="ECO:0000256" key="7">
    <source>
        <dbReference type="SAM" id="MobiDB-lite"/>
    </source>
</evidence>
<evidence type="ECO:0000256" key="8">
    <source>
        <dbReference type="SAM" id="Phobius"/>
    </source>
</evidence>
<evidence type="ECO:0000313" key="11">
    <source>
        <dbReference type="EMBL" id="TNY20794.1"/>
    </source>
</evidence>
<feature type="transmembrane region" description="Helical" evidence="8">
    <location>
        <begin position="64"/>
        <end position="91"/>
    </location>
</feature>
<keyword evidence="9" id="KW-0732">Signal</keyword>
<dbReference type="OrthoDB" id="5353557at2759"/>
<keyword evidence="3" id="KW-0677">Repeat</keyword>
<feature type="chain" id="PRO_5022814241" description="CNNM transmembrane domain-containing protein" evidence="9">
    <location>
        <begin position="30"/>
        <end position="527"/>
    </location>
</feature>
<proteinExistence type="predicted"/>
<dbReference type="GO" id="GO:0016020">
    <property type="term" value="C:membrane"/>
    <property type="evidence" value="ECO:0007669"/>
    <property type="project" value="UniProtKB-SubCell"/>
</dbReference>
<dbReference type="GO" id="GO:0010960">
    <property type="term" value="P:magnesium ion homeostasis"/>
    <property type="evidence" value="ECO:0007669"/>
    <property type="project" value="InterPro"/>
</dbReference>
<dbReference type="PANTHER" id="PTHR12064:SF97">
    <property type="entry name" value="METAL TRANSPORTER CNNM-5"/>
    <property type="match status" value="1"/>
</dbReference>
<comment type="subcellular location">
    <subcellularLocation>
        <location evidence="1">Membrane</location>
        <topology evidence="1">Multi-pass membrane protein</topology>
    </subcellularLocation>
</comment>
<protein>
    <recommendedName>
        <fullName evidence="10">CNNM transmembrane domain-containing protein</fullName>
    </recommendedName>
</protein>
<dbReference type="InterPro" id="IPR002550">
    <property type="entry name" value="CNNM"/>
</dbReference>
<dbReference type="InterPro" id="IPR000644">
    <property type="entry name" value="CBS_dom"/>
</dbReference>
<feature type="signal peptide" evidence="9">
    <location>
        <begin position="1"/>
        <end position="29"/>
    </location>
</feature>
<organism evidence="11 12">
    <name type="scientific">Rhodotorula diobovata</name>
    <dbReference type="NCBI Taxonomy" id="5288"/>
    <lineage>
        <taxon>Eukaryota</taxon>
        <taxon>Fungi</taxon>
        <taxon>Dikarya</taxon>
        <taxon>Basidiomycota</taxon>
        <taxon>Pucciniomycotina</taxon>
        <taxon>Microbotryomycetes</taxon>
        <taxon>Sporidiobolales</taxon>
        <taxon>Sporidiobolaceae</taxon>
        <taxon>Rhodotorula</taxon>
    </lineage>
</organism>
<evidence type="ECO:0000256" key="6">
    <source>
        <dbReference type="PROSITE-ProRule" id="PRU01193"/>
    </source>
</evidence>
<dbReference type="GO" id="GO:0005737">
    <property type="term" value="C:cytoplasm"/>
    <property type="evidence" value="ECO:0007669"/>
    <property type="project" value="TreeGrafter"/>
</dbReference>
<dbReference type="InterPro" id="IPR045095">
    <property type="entry name" value="ACDP"/>
</dbReference>
<dbReference type="Pfam" id="PF00571">
    <property type="entry name" value="CBS"/>
    <property type="match status" value="1"/>
</dbReference>
<evidence type="ECO:0000256" key="3">
    <source>
        <dbReference type="ARBA" id="ARBA00022737"/>
    </source>
</evidence>
<comment type="caution">
    <text evidence="11">The sequence shown here is derived from an EMBL/GenBank/DDBJ whole genome shotgun (WGS) entry which is preliminary data.</text>
</comment>
<dbReference type="Gene3D" id="3.10.580.10">
    <property type="entry name" value="CBS-domain"/>
    <property type="match status" value="1"/>
</dbReference>
<dbReference type="PROSITE" id="PS51846">
    <property type="entry name" value="CNNM"/>
    <property type="match status" value="1"/>
</dbReference>
<dbReference type="AlphaFoldDB" id="A0A5C5FXN9"/>
<feature type="transmembrane region" description="Helical" evidence="8">
    <location>
        <begin position="172"/>
        <end position="190"/>
    </location>
</feature>
<feature type="compositionally biased region" description="Polar residues" evidence="7">
    <location>
        <begin position="442"/>
        <end position="451"/>
    </location>
</feature>
<gene>
    <name evidence="11" type="ORF">DMC30DRAFT_232934</name>
</gene>
<feature type="transmembrane region" description="Helical" evidence="8">
    <location>
        <begin position="137"/>
        <end position="160"/>
    </location>
</feature>
<accession>A0A5C5FXN9</accession>
<dbReference type="Proteomes" id="UP000311382">
    <property type="component" value="Unassembled WGS sequence"/>
</dbReference>
<evidence type="ECO:0000256" key="5">
    <source>
        <dbReference type="ARBA" id="ARBA00023136"/>
    </source>
</evidence>
<dbReference type="FunFam" id="3.10.580.10:FF:000006">
    <property type="entry name" value="DUF21 and CBS domain protein"/>
    <property type="match status" value="1"/>
</dbReference>
<feature type="region of interest" description="Disordered" evidence="7">
    <location>
        <begin position="428"/>
        <end position="527"/>
    </location>
</feature>
<sequence length="527" mass="56552">MPNSKWRPPRSASLLQLVAVAPRLLRTYAAPAVAAAFVRADVGLPGSEPPETKPGSDEFWWKLGLSVVLVLLGGVFAGLTLGLMGLDLVNLQVLATSGEEKERRDAAKVIKLLERGRHWVLVVLLLSNVVVNESLPIFLDSILGGGVGAVALSTTAIFIFGEIIPQSVCARYGLRIGAVAAPFVLGLMYLEFPIAYPIAKLLDRLLGEEQGVTYKKAELKTFVGLHKQFGEETLNDDEVTIISSVLELGGKSVKDIMTPLEDIYSLPSDTKLDHTAVDQILVSGHSRIPVHVPGNKTDFVGMLIVKKLISYDPEDEKLIGDFTLSVLPETGPDSTCLDVLNYFQQGRSHILLVSKTPGEPGGALGVVSLEDVIEEMIGEEIVDETDLYIDIHAKTKVVRAPNRKQAAGAGKQLAPLIAGVIERRRQARRGNTAEFPGASGVLDSTYSTDGRNTPALGAGPSSGFDKVRLRGGGVPERRVGNGATTPMRREASPARIGQRSPSALRNSLEDERTPLIKNGEGGRDDQS</sequence>
<dbReference type="SUPFAM" id="SSF54631">
    <property type="entry name" value="CBS-domain pair"/>
    <property type="match status" value="1"/>
</dbReference>
<dbReference type="Pfam" id="PF01595">
    <property type="entry name" value="CNNM"/>
    <property type="match status" value="1"/>
</dbReference>
<keyword evidence="12" id="KW-1185">Reference proteome</keyword>
<dbReference type="GO" id="GO:0030026">
    <property type="term" value="P:intracellular manganese ion homeostasis"/>
    <property type="evidence" value="ECO:0007669"/>
    <property type="project" value="TreeGrafter"/>
</dbReference>